<dbReference type="GO" id="GO:0004352">
    <property type="term" value="F:glutamate dehydrogenase (NAD+) activity"/>
    <property type="evidence" value="ECO:0007669"/>
    <property type="project" value="InterPro"/>
</dbReference>
<dbReference type="Pfam" id="PF21075">
    <property type="entry name" value="GDH_ACT1"/>
    <property type="match status" value="1"/>
</dbReference>
<dbReference type="InterPro" id="IPR048381">
    <property type="entry name" value="GDH_C"/>
</dbReference>
<comment type="caution">
    <text evidence="6">The sequence shown here is derived from an EMBL/GenBank/DDBJ whole genome shotgun (WGS) entry which is preliminary data.</text>
</comment>
<dbReference type="GO" id="GO:0004069">
    <property type="term" value="F:L-aspartate:2-oxoglutarate aminotransferase activity"/>
    <property type="evidence" value="ECO:0007669"/>
    <property type="project" value="InterPro"/>
</dbReference>
<dbReference type="GO" id="GO:0006538">
    <property type="term" value="P:L-glutamate catabolic process"/>
    <property type="evidence" value="ECO:0007669"/>
    <property type="project" value="InterPro"/>
</dbReference>
<feature type="domain" description="NAD-glutamate dehydrogenase ACT3" evidence="5">
    <location>
        <begin position="552"/>
        <end position="632"/>
    </location>
</feature>
<feature type="domain" description="NAD-glutamate dehydrogenase N-terminal ACT1" evidence="3">
    <location>
        <begin position="31"/>
        <end position="176"/>
    </location>
</feature>
<dbReference type="InterPro" id="IPR028971">
    <property type="entry name" value="NAD-GDH_cat"/>
</dbReference>
<dbReference type="OrthoDB" id="9758052at2"/>
<evidence type="ECO:0000259" key="3">
    <source>
        <dbReference type="Pfam" id="PF21075"/>
    </source>
</evidence>
<dbReference type="PANTHER" id="PTHR43403:SF1">
    <property type="entry name" value="NAD-SPECIFIC GLUTAMATE DEHYDROGENASE"/>
    <property type="match status" value="1"/>
</dbReference>
<evidence type="ECO:0000259" key="4">
    <source>
        <dbReference type="Pfam" id="PF21076"/>
    </source>
</evidence>
<dbReference type="Pfam" id="PF21077">
    <property type="entry name" value="GDH_ACT3"/>
    <property type="match status" value="1"/>
</dbReference>
<evidence type="ECO:0000259" key="5">
    <source>
        <dbReference type="Pfam" id="PF21077"/>
    </source>
</evidence>
<dbReference type="RefSeq" id="WP_131890460.1">
    <property type="nucleotide sequence ID" value="NZ_SMKZ01000001.1"/>
</dbReference>
<dbReference type="InterPro" id="IPR007780">
    <property type="entry name" value="NAD_Glu_DH_bac"/>
</dbReference>
<organism evidence="6 7">
    <name type="scientific">Jiangella asiatica</name>
    <dbReference type="NCBI Taxonomy" id="2530372"/>
    <lineage>
        <taxon>Bacteria</taxon>
        <taxon>Bacillati</taxon>
        <taxon>Actinomycetota</taxon>
        <taxon>Actinomycetes</taxon>
        <taxon>Jiangellales</taxon>
        <taxon>Jiangellaceae</taxon>
        <taxon>Jiangella</taxon>
    </lineage>
</organism>
<feature type="domain" description="NAD-glutamate dehydrogenase catalytic" evidence="1">
    <location>
        <begin position="738"/>
        <end position="1239"/>
    </location>
</feature>
<dbReference type="InterPro" id="IPR049064">
    <property type="entry name" value="NAD_Glu_DH_ACT3"/>
</dbReference>
<proteinExistence type="predicted"/>
<reference evidence="6 7" key="1">
    <citation type="submission" date="2019-03" db="EMBL/GenBank/DDBJ databases">
        <title>Draft genome sequences of novel Actinobacteria.</title>
        <authorList>
            <person name="Sahin N."/>
            <person name="Ay H."/>
            <person name="Saygin H."/>
        </authorList>
    </citation>
    <scope>NUCLEOTIDE SEQUENCE [LARGE SCALE GENOMIC DNA]</scope>
    <source>
        <strain evidence="6 7">5K138</strain>
    </source>
</reference>
<dbReference type="InterPro" id="IPR049058">
    <property type="entry name" value="NAD_Glu_DH_HM2"/>
</dbReference>
<dbReference type="InterPro" id="IPR036291">
    <property type="entry name" value="NAD(P)-bd_dom_sf"/>
</dbReference>
<dbReference type="InterPro" id="IPR024727">
    <property type="entry name" value="NAD_Glu_DH_N_ACT1"/>
</dbReference>
<dbReference type="Pfam" id="PF21074">
    <property type="entry name" value="GDH_C"/>
    <property type="match status" value="1"/>
</dbReference>
<dbReference type="InterPro" id="IPR049062">
    <property type="entry name" value="NAD_Glu_DH_ACT2"/>
</dbReference>
<dbReference type="Pfam" id="PF21079">
    <property type="entry name" value="GDH_HM2"/>
    <property type="match status" value="1"/>
</dbReference>
<name>A0A4R5DUT8_9ACTN</name>
<dbReference type="Pfam" id="PF21078">
    <property type="entry name" value="GDH_HM3"/>
    <property type="match status" value="1"/>
</dbReference>
<feature type="domain" description="NAD-specific glutamate dehydrogenase C-terminal" evidence="2">
    <location>
        <begin position="1285"/>
        <end position="1622"/>
    </location>
</feature>
<dbReference type="Pfam" id="PF21076">
    <property type="entry name" value="GDH_ACT2"/>
    <property type="match status" value="1"/>
</dbReference>
<dbReference type="FunCoup" id="A0A4R5DUT8">
    <property type="interactions" value="15"/>
</dbReference>
<gene>
    <name evidence="6" type="ORF">E1269_01360</name>
</gene>
<evidence type="ECO:0000313" key="6">
    <source>
        <dbReference type="EMBL" id="TDE16100.1"/>
    </source>
</evidence>
<evidence type="ECO:0000259" key="1">
    <source>
        <dbReference type="Pfam" id="PF05088"/>
    </source>
</evidence>
<accession>A0A4R5DUT8</accession>
<dbReference type="InParanoid" id="A0A4R5DUT8"/>
<dbReference type="SUPFAM" id="SSF51735">
    <property type="entry name" value="NAD(P)-binding Rossmann-fold domains"/>
    <property type="match status" value="1"/>
</dbReference>
<sequence length="1630" mass="182044">MRNRLDEAKSELLAKAALVGDRGYRDEDEAFLRRYYRHVAAEDLVDRDVVDVYGVAASHRRSAQLRPQGTAVVNVYTPTIDEHGWASGHTIVEVVIDDMPFLVDSVTMGLSEHGYAIRLVVHPQLVVRRDITGQLVEISDLNENDPRRDADTIVESWMHVEIDRTDDPEDQAVIEQLLRDVLRDVREAVEDWPRMRQRATEIADELEKPPAPVPQPEVDEARELLRWLADDHFTFLGYREYLLDQVDGEDVLRAVTGTGLGILRSDQDLSGSFAKLPREVRAKAREKRLLVLTKANSKATVHRPAYLDYVGVKLFDDAGEVIGERRFLGLFTSAAYTESVMRIPVLRRKVQEVIEQAGFAPSGHSGKDLLQVLETYPRDELFQIPADELLPTALAVVHLQERRHLRMFIRRDDYGRYLSILVYLPRDRYNTDVRERIQRILLAATEGDSIDFTARVGESVLARLHFVIRMGRDQELPEIDVSALEKQLVAATRSWTDELSDALAEQVGEEGAAKLLRRYRGGFPEGYKEDFPARTAVADVRRLEDLPADDGLGMNLYQPVGGLATDRRFKIYRTGTPISLTQVLPILSRMGVEVVDERPYEIARRVGDTESTAWIYDFGLRYQGLRAADADRLKVLFQDAFVAVWRGDAESDGFNALVPQAGLSWRQASILRAYAKYLRQAGSTFSQNYLEEALSGHVEVARMLVDLFEVRFDPERAAADDDGRRARQAAAEQVNGRIEEALDQVASLDQDRILRSFLRLINATLRTSYYRGALGGPQTVTSFKLDSRSLPELPEPRPKYEIWVYSPRVEGVHLRFGDVARGGLRWSDRREDFRTEILGLVKAQAVKNSVIVPVGAKGGFVGKRLPDPAVNREAWLAEGVECYKTFIRAMLDITDNRAADRSVVPPPQVVRHDGDDPYLVVAADKGTASFSDIANEVSREYGFWLGDAFASGGSAGYDHKAMGITARGAWESVKRHFRQLGRDIQNEDFTVVGVGDMSGDVFGNGMLLSEHIRLVAAFDHRHIFLDPDPDAATSYTERRRLFELPRSSWEDYEPKLISEGGGVFPRSAKTIPLTTEVKRVLGIDEQAESMSPPELMHAILGAPVDLLWNGGIGTYVKASTESQAEVGDKANDAIRINADELRCKVVGEGGNLGLTQRGRIEFALKGSDGRGGHINTDAIDNSAGVDTSDHEVNIKILLDGVVRAGDLTEKQRNQLLAEMTDEIAELVLANNYGQNVALANGTFQAANLAHVHRSYLAKLERKGLLDRQLEALPTDRQLAERINAGKGLSSPELSVVLAYTKNLMYEELLASGMPDDPYLSAALHAYFPSALRERYPNQIDEHPLRREIITNVVVNELVNTAGTTFAYRLGMETGGSVEDLARAHTVADVVFRMPELMTAVKELDNVVADEVQIRMRLEGRTITERATRWLAVNRRPPIDIAWQIGFFEEAIARLLVALPKVLVGRELDLFQERQQSLLEAGVPEPLATRVSVLPPAYSGLGMVENSLATGTDLLEVARVHFTLGAFLELGRLLERIVSLPRHDRWHTMARAALRDELHALQASLTAQVIQHTEEDAEPQARVETWALQDDVVVGRTQEILREIVESDSFDLARLSVGLRAVRGLLRPAAG</sequence>
<protein>
    <submittedName>
        <fullName evidence="6">NAD-glutamate dehydrogenase</fullName>
    </submittedName>
</protein>
<feature type="domain" description="NAD-glutamate dehydrogenase ACT2" evidence="4">
    <location>
        <begin position="406"/>
        <end position="496"/>
    </location>
</feature>
<dbReference type="InterPro" id="IPR049059">
    <property type="entry name" value="NAD_Glu_DH_HM1"/>
</dbReference>
<dbReference type="Pfam" id="PF21073">
    <property type="entry name" value="GDH_HM1"/>
    <property type="match status" value="1"/>
</dbReference>
<dbReference type="EMBL" id="SMKZ01000001">
    <property type="protein sequence ID" value="TDE16100.1"/>
    <property type="molecule type" value="Genomic_DNA"/>
</dbReference>
<dbReference type="PIRSF" id="PIRSF036761">
    <property type="entry name" value="GDH_Mll4104"/>
    <property type="match status" value="1"/>
</dbReference>
<evidence type="ECO:0000259" key="2">
    <source>
        <dbReference type="Pfam" id="PF21074"/>
    </source>
</evidence>
<evidence type="ECO:0000313" key="7">
    <source>
        <dbReference type="Proteomes" id="UP000294739"/>
    </source>
</evidence>
<dbReference type="Proteomes" id="UP000294739">
    <property type="component" value="Unassembled WGS sequence"/>
</dbReference>
<dbReference type="InterPro" id="IPR049056">
    <property type="entry name" value="NAD_Glu_DH_HM3"/>
</dbReference>
<dbReference type="SUPFAM" id="SSF53223">
    <property type="entry name" value="Aminoacid dehydrogenase-like, N-terminal domain"/>
    <property type="match status" value="1"/>
</dbReference>
<keyword evidence="7" id="KW-1185">Reference proteome</keyword>
<dbReference type="Gene3D" id="3.40.50.720">
    <property type="entry name" value="NAD(P)-binding Rossmann-like Domain"/>
    <property type="match status" value="1"/>
</dbReference>
<dbReference type="InterPro" id="IPR046346">
    <property type="entry name" value="Aminoacid_DH-like_N_sf"/>
</dbReference>
<dbReference type="PANTHER" id="PTHR43403">
    <property type="entry name" value="NAD-SPECIFIC GLUTAMATE DEHYDROGENASE"/>
    <property type="match status" value="1"/>
</dbReference>
<dbReference type="Pfam" id="PF05088">
    <property type="entry name" value="Bac_GDH_CD"/>
    <property type="match status" value="1"/>
</dbReference>